<dbReference type="GO" id="GO:0004175">
    <property type="term" value="F:endopeptidase activity"/>
    <property type="evidence" value="ECO:0007669"/>
    <property type="project" value="UniProtKB-ARBA"/>
</dbReference>
<organism evidence="3 4">
    <name type="scientific">Xenorhabdus bovienii</name>
    <name type="common">Xenorhabdus nematophila subsp. bovienii</name>
    <dbReference type="NCBI Taxonomy" id="40576"/>
    <lineage>
        <taxon>Bacteria</taxon>
        <taxon>Pseudomonadati</taxon>
        <taxon>Pseudomonadota</taxon>
        <taxon>Gammaproteobacteria</taxon>
        <taxon>Enterobacterales</taxon>
        <taxon>Morganellaceae</taxon>
        <taxon>Xenorhabdus</taxon>
    </lineage>
</organism>
<feature type="transmembrane region" description="Helical" evidence="1">
    <location>
        <begin position="118"/>
        <end position="139"/>
    </location>
</feature>
<feature type="transmembrane region" description="Helical" evidence="1">
    <location>
        <begin position="44"/>
        <end position="64"/>
    </location>
</feature>
<feature type="transmembrane region" description="Helical" evidence="1">
    <location>
        <begin position="12"/>
        <end position="38"/>
    </location>
</feature>
<proteinExistence type="predicted"/>
<evidence type="ECO:0000313" key="4">
    <source>
        <dbReference type="Proteomes" id="UP000032930"/>
    </source>
</evidence>
<feature type="transmembrane region" description="Helical" evidence="1">
    <location>
        <begin position="176"/>
        <end position="193"/>
    </location>
</feature>
<protein>
    <submittedName>
        <fullName evidence="3">Surface exclusion protien</fullName>
    </submittedName>
</protein>
<keyword evidence="1" id="KW-0812">Transmembrane</keyword>
<dbReference type="InterPro" id="IPR003675">
    <property type="entry name" value="Rce1/LyrA-like_dom"/>
</dbReference>
<feature type="transmembrane region" description="Helical" evidence="1">
    <location>
        <begin position="76"/>
        <end position="98"/>
    </location>
</feature>
<sequence>MKLFLGKLMRFLMMLFIAVLLLLGWLVVISVVTLWATSYGYKDYSMFISFLVGTIFLLLLAWPYSRWVSKLPIGQLGNATSLGLAISVIILYLTFYGIEKLFGIPSESFVLQLTSQSGVALLAVYVTIFVLAPVCEEILFRGMFLNMFKSIRPWTLWIGAFITSVIFSSIHSQYHHASTFVSLFILALILAAARIRSGGLLLPILLHAEASLMAVILE</sequence>
<dbReference type="Pfam" id="PF02517">
    <property type="entry name" value="Rce1-like"/>
    <property type="match status" value="1"/>
</dbReference>
<keyword evidence="1" id="KW-1133">Transmembrane helix</keyword>
<reference evidence="3 4" key="1">
    <citation type="submission" date="2014-02" db="EMBL/GenBank/DDBJ databases">
        <authorList>
            <person name="Genoscope - CEA"/>
        </authorList>
    </citation>
    <scope>NUCLEOTIDE SEQUENCE [LARGE SCALE GENOMIC DNA]</scope>
    <source>
        <strain evidence="3 4">CS03</strain>
        <plasmid evidence="4">Plasmid</plasmid>
    </source>
</reference>
<dbReference type="AlphaFoldDB" id="A0A0B6XGE4"/>
<dbReference type="KEGG" id="xbv:XBW1_mp0084"/>
<name>A0A0B6XGE4_XENBV</name>
<gene>
    <name evidence="3" type="ORF">XBW1_mp0084</name>
</gene>
<feature type="domain" description="CAAX prenyl protease 2/Lysostaphin resistance protein A-like" evidence="2">
    <location>
        <begin position="121"/>
        <end position="208"/>
    </location>
</feature>
<dbReference type="EMBL" id="FO818638">
    <property type="protein sequence ID" value="CDM92203.1"/>
    <property type="molecule type" value="Genomic_DNA"/>
</dbReference>
<dbReference type="GO" id="GO:0080120">
    <property type="term" value="P:CAAX-box protein maturation"/>
    <property type="evidence" value="ECO:0007669"/>
    <property type="project" value="UniProtKB-ARBA"/>
</dbReference>
<keyword evidence="1" id="KW-0472">Membrane</keyword>
<dbReference type="RefSeq" id="WP_052726131.1">
    <property type="nucleotide sequence ID" value="NZ_CAWMEF010000003.1"/>
</dbReference>
<feature type="transmembrane region" description="Helical" evidence="1">
    <location>
        <begin position="200"/>
        <end position="217"/>
    </location>
</feature>
<evidence type="ECO:0000313" key="3">
    <source>
        <dbReference type="EMBL" id="CDM92203.1"/>
    </source>
</evidence>
<accession>A0A0B6XGE4</accession>
<evidence type="ECO:0000259" key="2">
    <source>
        <dbReference type="Pfam" id="PF02517"/>
    </source>
</evidence>
<dbReference type="Proteomes" id="UP000032930">
    <property type="component" value="Plasmid megaplasmid"/>
</dbReference>
<feature type="transmembrane region" description="Helical" evidence="1">
    <location>
        <begin position="151"/>
        <end position="170"/>
    </location>
</feature>
<evidence type="ECO:0000256" key="1">
    <source>
        <dbReference type="SAM" id="Phobius"/>
    </source>
</evidence>